<evidence type="ECO:0000256" key="4">
    <source>
        <dbReference type="ARBA" id="ARBA00013336"/>
    </source>
</evidence>
<keyword evidence="10" id="KW-0963">Cytoplasm</keyword>
<protein>
    <recommendedName>
        <fullName evidence="4 10">Phosphoribosyl-ATP pyrophosphatase</fullName>
        <shortName evidence="10">PRA-PH</shortName>
        <ecNumber evidence="3 10">3.6.1.31</ecNumber>
    </recommendedName>
</protein>
<dbReference type="Proteomes" id="UP001214441">
    <property type="component" value="Unassembled WGS sequence"/>
</dbReference>
<evidence type="ECO:0000256" key="2">
    <source>
        <dbReference type="ARBA" id="ARBA00005204"/>
    </source>
</evidence>
<evidence type="ECO:0000256" key="8">
    <source>
        <dbReference type="ARBA" id="ARBA00022840"/>
    </source>
</evidence>
<dbReference type="HAMAP" id="MF_01020">
    <property type="entry name" value="HisE"/>
    <property type="match status" value="1"/>
</dbReference>
<dbReference type="PANTHER" id="PTHR42945">
    <property type="entry name" value="HISTIDINE BIOSYNTHESIS BIFUNCTIONAL PROTEIN"/>
    <property type="match status" value="1"/>
</dbReference>
<comment type="catalytic activity">
    <reaction evidence="1 10">
        <text>1-(5-phospho-beta-D-ribosyl)-ATP + H2O = 1-(5-phospho-beta-D-ribosyl)-5'-AMP + diphosphate + H(+)</text>
        <dbReference type="Rhea" id="RHEA:22828"/>
        <dbReference type="ChEBI" id="CHEBI:15377"/>
        <dbReference type="ChEBI" id="CHEBI:15378"/>
        <dbReference type="ChEBI" id="CHEBI:33019"/>
        <dbReference type="ChEBI" id="CHEBI:59457"/>
        <dbReference type="ChEBI" id="CHEBI:73183"/>
        <dbReference type="EC" id="3.6.1.31"/>
    </reaction>
</comment>
<sequence>MANKTFEQLFAELQQKAATGDPLTSRTADLVSQGVHSIGKKVVEEAAEVWMAAEYEGEDATAEEISQLLYHLQVLMVARGISLDDVYAHL</sequence>
<organism evidence="11 12">
    <name type="scientific">Streptomyces iconiensis</name>
    <dbReference type="NCBI Taxonomy" id="1384038"/>
    <lineage>
        <taxon>Bacteria</taxon>
        <taxon>Bacillati</taxon>
        <taxon>Actinomycetota</taxon>
        <taxon>Actinomycetes</taxon>
        <taxon>Kitasatosporales</taxon>
        <taxon>Streptomycetaceae</taxon>
        <taxon>Streptomyces</taxon>
    </lineage>
</organism>
<dbReference type="EC" id="3.6.1.31" evidence="3 10"/>
<comment type="pathway">
    <text evidence="2 10">Amino-acid biosynthesis; L-histidine biosynthesis; L-histidine from 5-phospho-alpha-D-ribose 1-diphosphate: step 2/9.</text>
</comment>
<accession>A0ABT6ZTM6</accession>
<keyword evidence="7 10" id="KW-0378">Hydrolase</keyword>
<dbReference type="NCBIfam" id="TIGR03188">
    <property type="entry name" value="histidine_hisI"/>
    <property type="match status" value="1"/>
</dbReference>
<dbReference type="InterPro" id="IPR021130">
    <property type="entry name" value="PRib-ATP_PPHydrolase-like"/>
</dbReference>
<dbReference type="Gene3D" id="1.10.287.1080">
    <property type="entry name" value="MazG-like"/>
    <property type="match status" value="1"/>
</dbReference>
<dbReference type="Pfam" id="PF01503">
    <property type="entry name" value="PRA-PH"/>
    <property type="match status" value="1"/>
</dbReference>
<reference evidence="11 12" key="1">
    <citation type="submission" date="2023-05" db="EMBL/GenBank/DDBJ databases">
        <title>Streptantibioticus silvisoli sp. nov., acidotolerant actinomycetes 1 from pine litter.</title>
        <authorList>
            <person name="Swiecimska M."/>
            <person name="Golinska P."/>
            <person name="Sangal V."/>
            <person name="Wachnowicz B."/>
            <person name="Goodfellow M."/>
        </authorList>
    </citation>
    <scope>NUCLEOTIDE SEQUENCE [LARGE SCALE GENOMIC DNA]</scope>
    <source>
        <strain evidence="11 12">DSM 42109</strain>
    </source>
</reference>
<evidence type="ECO:0000256" key="9">
    <source>
        <dbReference type="ARBA" id="ARBA00023102"/>
    </source>
</evidence>
<dbReference type="SUPFAM" id="SSF101386">
    <property type="entry name" value="all-alpha NTP pyrophosphatases"/>
    <property type="match status" value="1"/>
</dbReference>
<dbReference type="NCBIfam" id="NF001610">
    <property type="entry name" value="PRK00400.1-1"/>
    <property type="match status" value="1"/>
</dbReference>
<evidence type="ECO:0000256" key="6">
    <source>
        <dbReference type="ARBA" id="ARBA00022741"/>
    </source>
</evidence>
<gene>
    <name evidence="10" type="primary">hisE</name>
    <name evidence="11" type="ORF">NMN56_010770</name>
</gene>
<keyword evidence="8 10" id="KW-0067">ATP-binding</keyword>
<proteinExistence type="inferred from homology"/>
<comment type="subcellular location">
    <subcellularLocation>
        <location evidence="10">Cytoplasm</location>
    </subcellularLocation>
</comment>
<dbReference type="RefSeq" id="WP_274038957.1">
    <property type="nucleotide sequence ID" value="NZ_JANCPR020000008.1"/>
</dbReference>
<comment type="similarity">
    <text evidence="10">Belongs to the PRA-PH family.</text>
</comment>
<dbReference type="InterPro" id="IPR008179">
    <property type="entry name" value="HisE"/>
</dbReference>
<keyword evidence="12" id="KW-1185">Reference proteome</keyword>
<evidence type="ECO:0000256" key="3">
    <source>
        <dbReference type="ARBA" id="ARBA00012414"/>
    </source>
</evidence>
<dbReference type="CDD" id="cd11547">
    <property type="entry name" value="NTP-PPase_HisE"/>
    <property type="match status" value="1"/>
</dbReference>
<evidence type="ECO:0000256" key="7">
    <source>
        <dbReference type="ARBA" id="ARBA00022801"/>
    </source>
</evidence>
<keyword evidence="5 10" id="KW-0028">Amino-acid biosynthesis</keyword>
<dbReference type="PANTHER" id="PTHR42945:SF1">
    <property type="entry name" value="HISTIDINE BIOSYNTHESIS BIFUNCTIONAL PROTEIN HIS7"/>
    <property type="match status" value="1"/>
</dbReference>
<name>A0ABT6ZTM6_9ACTN</name>
<dbReference type="EMBL" id="JANCPR020000008">
    <property type="protein sequence ID" value="MDJ1132422.1"/>
    <property type="molecule type" value="Genomic_DNA"/>
</dbReference>
<comment type="caution">
    <text evidence="11">The sequence shown here is derived from an EMBL/GenBank/DDBJ whole genome shotgun (WGS) entry which is preliminary data.</text>
</comment>
<evidence type="ECO:0000256" key="1">
    <source>
        <dbReference type="ARBA" id="ARBA00001460"/>
    </source>
</evidence>
<evidence type="ECO:0000256" key="10">
    <source>
        <dbReference type="HAMAP-Rule" id="MF_01020"/>
    </source>
</evidence>
<dbReference type="GO" id="GO:0004636">
    <property type="term" value="F:phosphoribosyl-ATP diphosphatase activity"/>
    <property type="evidence" value="ECO:0007669"/>
    <property type="project" value="UniProtKB-EC"/>
</dbReference>
<keyword evidence="6 10" id="KW-0547">Nucleotide-binding</keyword>
<evidence type="ECO:0000256" key="5">
    <source>
        <dbReference type="ARBA" id="ARBA00022605"/>
    </source>
</evidence>
<evidence type="ECO:0000313" key="11">
    <source>
        <dbReference type="EMBL" id="MDJ1132422.1"/>
    </source>
</evidence>
<keyword evidence="9 10" id="KW-0368">Histidine biosynthesis</keyword>
<evidence type="ECO:0000313" key="12">
    <source>
        <dbReference type="Proteomes" id="UP001214441"/>
    </source>
</evidence>